<dbReference type="SUPFAM" id="SSF56349">
    <property type="entry name" value="DNA breaking-rejoining enzymes"/>
    <property type="match status" value="1"/>
</dbReference>
<dbReference type="RefSeq" id="WP_097077855.1">
    <property type="nucleotide sequence ID" value="NZ_BAABHT010000020.1"/>
</dbReference>
<evidence type="ECO:0008006" key="3">
    <source>
        <dbReference type="Google" id="ProtNLM"/>
    </source>
</evidence>
<dbReference type="OrthoDB" id="5366218at2"/>
<keyword evidence="2" id="KW-1185">Reference proteome</keyword>
<dbReference type="GO" id="GO:0003677">
    <property type="term" value="F:DNA binding"/>
    <property type="evidence" value="ECO:0007669"/>
    <property type="project" value="InterPro"/>
</dbReference>
<dbReference type="InterPro" id="IPR011010">
    <property type="entry name" value="DNA_brk_join_enz"/>
</dbReference>
<gene>
    <name evidence="1" type="ORF">SAMN05421731_101621</name>
</gene>
<dbReference type="AlphaFoldDB" id="A0A240E5U0"/>
<reference evidence="2" key="1">
    <citation type="submission" date="2016-09" db="EMBL/GenBank/DDBJ databases">
        <authorList>
            <person name="Varghese N."/>
            <person name="Submissions S."/>
        </authorList>
    </citation>
    <scope>NUCLEOTIDE SEQUENCE [LARGE SCALE GENOMIC DNA]</scope>
    <source>
        <strain evidence="2">ANC 4466</strain>
    </source>
</reference>
<name>A0A240E5U0_9GAMM</name>
<proteinExistence type="predicted"/>
<protein>
    <recommendedName>
        <fullName evidence="3">Phage integrase family protein</fullName>
    </recommendedName>
</protein>
<dbReference type="Proteomes" id="UP000219042">
    <property type="component" value="Unassembled WGS sequence"/>
</dbReference>
<evidence type="ECO:0000313" key="2">
    <source>
        <dbReference type="Proteomes" id="UP000219042"/>
    </source>
</evidence>
<evidence type="ECO:0000313" key="1">
    <source>
        <dbReference type="EMBL" id="SNX43579.1"/>
    </source>
</evidence>
<accession>A0A240E5U0</accession>
<dbReference type="EMBL" id="OANT01000001">
    <property type="protein sequence ID" value="SNX43579.1"/>
    <property type="molecule type" value="Genomic_DNA"/>
</dbReference>
<sequence length="598" mass="69622">MFEERDIKYLFPEDYDALSTSFLPNVVLKLKVVGKISYLDFGTIFFQNHTAMNRQTHYALVDKKSLFIELISPLHEYILDMTQRYSHASIKHYFKVIRSVIKELYSLYGIFELQERAQALDIYRDYTQYLIMDRATKLKNSITDLGQYNRKQHVFAEILSRSLEINIKEVKNSYIEIASKHKEHNIPVDEYKFQNFFEINKTIFLTFSDFLINKKSLPIHLKNEKNNIDISFYEVFNNNKIEQNNIDKINQNNAKISNLAITAFINCFVSASALNTSQIYNLKVSDVKDLHSSTKGMRVITTKPRAGYKNIELTLPLKFRKILLDYLNFREWIIKNYNFNYNTDKSENLLFIGLNNTKAVYKENFIISYSENQHNIFRTWFIKHFHEIEWIPLSKLRSTIANIYHNESKNLNIVAKKLGNTPQIVASSYSEATEFQVLDEMSNTFQSIATSAPIISKNISTIKLNLTDTLNTDMGHCFSKIPKLHSIYQNIDLDTPNCSNPISCLFCENYVIHTDKEDIHKLLSAKKVFEMANSNQNSENIFLVIQKINDVLDSILNNDPKNELTIMLSSKLISTGKLSPFFKIMLNTLTDLGVNFYE</sequence>
<organism evidence="1 2">
    <name type="scientific">Acinetobacter puyangensis</name>
    <dbReference type="NCBI Taxonomy" id="1096779"/>
    <lineage>
        <taxon>Bacteria</taxon>
        <taxon>Pseudomonadati</taxon>
        <taxon>Pseudomonadota</taxon>
        <taxon>Gammaproteobacteria</taxon>
        <taxon>Moraxellales</taxon>
        <taxon>Moraxellaceae</taxon>
        <taxon>Acinetobacter</taxon>
    </lineage>
</organism>